<dbReference type="RefSeq" id="WP_346752811.1">
    <property type="nucleotide sequence ID" value="NZ_JAUJEA010000005.1"/>
</dbReference>
<dbReference type="InterPro" id="IPR003010">
    <property type="entry name" value="C-N_Hydrolase"/>
</dbReference>
<dbReference type="SUPFAM" id="SSF56317">
    <property type="entry name" value="Carbon-nitrogen hydrolase"/>
    <property type="match status" value="1"/>
</dbReference>
<dbReference type="PANTHER" id="PTHR43674">
    <property type="entry name" value="NITRILASE C965.09-RELATED"/>
    <property type="match status" value="1"/>
</dbReference>
<protein>
    <submittedName>
        <fullName evidence="3">Carbon-nitrogen hydrolase family protein</fullName>
    </submittedName>
</protein>
<gene>
    <name evidence="3" type="ORF">QQ008_15470</name>
</gene>
<dbReference type="GO" id="GO:0016787">
    <property type="term" value="F:hydrolase activity"/>
    <property type="evidence" value="ECO:0007669"/>
    <property type="project" value="UniProtKB-KW"/>
</dbReference>
<sequence length="248" mass="27781">MKICVAQIKSEKGNIEYNIAHHKRWIDTAISCEADLIVFPELSLTGYEPELAGELATDQNDMRLDEFQQMSDLNKIAIGIGLPAKSRSGISIGIIFFQPHQPRQTYAKQKLHSDELPYFVEGAEQLIITIEDVKIAPAICYESLQSEHAENAIRLGAELYMASVAKSHEGIRKAFIHFPQIAKKYTMPVLMANCVGYCDNFESAGQTSVWDETGTLIGRLDKRNEGILIFDTETKELVKKTVPNVYGQ</sequence>
<dbReference type="PROSITE" id="PS50263">
    <property type="entry name" value="CN_HYDROLASE"/>
    <property type="match status" value="1"/>
</dbReference>
<dbReference type="CDD" id="cd07197">
    <property type="entry name" value="nitrilase"/>
    <property type="match status" value="1"/>
</dbReference>
<dbReference type="PANTHER" id="PTHR43674:SF2">
    <property type="entry name" value="BETA-UREIDOPROPIONASE"/>
    <property type="match status" value="1"/>
</dbReference>
<dbReference type="InterPro" id="IPR050345">
    <property type="entry name" value="Aliph_Amidase/BUP"/>
</dbReference>
<dbReference type="EMBL" id="JAUJEA010000005">
    <property type="protein sequence ID" value="MDN5202788.1"/>
    <property type="molecule type" value="Genomic_DNA"/>
</dbReference>
<evidence type="ECO:0000259" key="2">
    <source>
        <dbReference type="PROSITE" id="PS50263"/>
    </source>
</evidence>
<dbReference type="Pfam" id="PF00795">
    <property type="entry name" value="CN_hydrolase"/>
    <property type="match status" value="1"/>
</dbReference>
<reference evidence="3" key="1">
    <citation type="submission" date="2023-06" db="EMBL/GenBank/DDBJ databases">
        <title>Genomic of Parafulvivirga corallium.</title>
        <authorList>
            <person name="Wang G."/>
        </authorList>
    </citation>
    <scope>NUCLEOTIDE SEQUENCE</scope>
    <source>
        <strain evidence="3">BMA10</strain>
    </source>
</reference>
<evidence type="ECO:0000256" key="1">
    <source>
        <dbReference type="ARBA" id="ARBA00022801"/>
    </source>
</evidence>
<organism evidence="3 4">
    <name type="scientific">Splendidivirga corallicola</name>
    <dbReference type="NCBI Taxonomy" id="3051826"/>
    <lineage>
        <taxon>Bacteria</taxon>
        <taxon>Pseudomonadati</taxon>
        <taxon>Bacteroidota</taxon>
        <taxon>Cytophagia</taxon>
        <taxon>Cytophagales</taxon>
        <taxon>Splendidivirgaceae</taxon>
        <taxon>Splendidivirga</taxon>
    </lineage>
</organism>
<proteinExistence type="predicted"/>
<keyword evidence="1 3" id="KW-0378">Hydrolase</keyword>
<feature type="domain" description="CN hydrolase" evidence="2">
    <location>
        <begin position="1"/>
        <end position="234"/>
    </location>
</feature>
<dbReference type="Proteomes" id="UP001172082">
    <property type="component" value="Unassembled WGS sequence"/>
</dbReference>
<evidence type="ECO:0000313" key="3">
    <source>
        <dbReference type="EMBL" id="MDN5202788.1"/>
    </source>
</evidence>
<dbReference type="InterPro" id="IPR036526">
    <property type="entry name" value="C-N_Hydrolase_sf"/>
</dbReference>
<accession>A0ABT8KT16</accession>
<keyword evidence="4" id="KW-1185">Reference proteome</keyword>
<evidence type="ECO:0000313" key="4">
    <source>
        <dbReference type="Proteomes" id="UP001172082"/>
    </source>
</evidence>
<dbReference type="Gene3D" id="3.60.110.10">
    <property type="entry name" value="Carbon-nitrogen hydrolase"/>
    <property type="match status" value="1"/>
</dbReference>
<comment type="caution">
    <text evidence="3">The sequence shown here is derived from an EMBL/GenBank/DDBJ whole genome shotgun (WGS) entry which is preliminary data.</text>
</comment>
<name>A0ABT8KT16_9BACT</name>